<sequence>MEEDDPYYLLKIDTIGPRHICLTADTKEVVESVGKWF</sequence>
<keyword evidence="2" id="KW-1185">Reference proteome</keyword>
<dbReference type="Proteomes" id="UP000199545">
    <property type="component" value="Unassembled WGS sequence"/>
</dbReference>
<evidence type="ECO:0000313" key="1">
    <source>
        <dbReference type="EMBL" id="SFI95456.1"/>
    </source>
</evidence>
<organism evidence="1 2">
    <name type="scientific">Thermoflavimicrobium dichotomicum</name>
    <dbReference type="NCBI Taxonomy" id="46223"/>
    <lineage>
        <taxon>Bacteria</taxon>
        <taxon>Bacillati</taxon>
        <taxon>Bacillota</taxon>
        <taxon>Bacilli</taxon>
        <taxon>Bacillales</taxon>
        <taxon>Thermoactinomycetaceae</taxon>
        <taxon>Thermoflavimicrobium</taxon>
    </lineage>
</organism>
<reference evidence="1 2" key="1">
    <citation type="submission" date="2016-10" db="EMBL/GenBank/DDBJ databases">
        <authorList>
            <person name="de Groot N.N."/>
        </authorList>
    </citation>
    <scope>NUCLEOTIDE SEQUENCE [LARGE SCALE GENOMIC DNA]</scope>
    <source>
        <strain evidence="1 2">DSM 44778</strain>
    </source>
</reference>
<dbReference type="STRING" id="46223.SAMN05421852_10337"/>
<accession>A0A1I3MFI3</accession>
<proteinExistence type="predicted"/>
<dbReference type="EMBL" id="FORR01000003">
    <property type="protein sequence ID" value="SFI95456.1"/>
    <property type="molecule type" value="Genomic_DNA"/>
</dbReference>
<gene>
    <name evidence="1" type="ORF">SAMN05421852_10337</name>
</gene>
<name>A0A1I3MFI3_9BACL</name>
<protein>
    <submittedName>
        <fullName evidence="1">Uncharacterized protein</fullName>
    </submittedName>
</protein>
<evidence type="ECO:0000313" key="2">
    <source>
        <dbReference type="Proteomes" id="UP000199545"/>
    </source>
</evidence>
<dbReference type="AlphaFoldDB" id="A0A1I3MFI3"/>